<protein>
    <recommendedName>
        <fullName evidence="4">NET domain-containing protein</fullName>
    </recommendedName>
</protein>
<proteinExistence type="predicted"/>
<feature type="compositionally biased region" description="Polar residues" evidence="1">
    <location>
        <begin position="204"/>
        <end position="215"/>
    </location>
</feature>
<evidence type="ECO:0008006" key="4">
    <source>
        <dbReference type="Google" id="ProtNLM"/>
    </source>
</evidence>
<gene>
    <name evidence="2" type="ORF">HGRIS_013665</name>
</gene>
<evidence type="ECO:0000313" key="2">
    <source>
        <dbReference type="EMBL" id="KAL0947577.1"/>
    </source>
</evidence>
<dbReference type="InterPro" id="IPR027921">
    <property type="entry name" value="NOPCHAP1"/>
</dbReference>
<comment type="caution">
    <text evidence="2">The sequence shown here is derived from an EMBL/GenBank/DDBJ whole genome shotgun (WGS) entry which is preliminary data.</text>
</comment>
<organism evidence="2 3">
    <name type="scientific">Hohenbuehelia grisea</name>
    <dbReference type="NCBI Taxonomy" id="104357"/>
    <lineage>
        <taxon>Eukaryota</taxon>
        <taxon>Fungi</taxon>
        <taxon>Dikarya</taxon>
        <taxon>Basidiomycota</taxon>
        <taxon>Agaricomycotina</taxon>
        <taxon>Agaricomycetes</taxon>
        <taxon>Agaricomycetidae</taxon>
        <taxon>Agaricales</taxon>
        <taxon>Pleurotineae</taxon>
        <taxon>Pleurotaceae</taxon>
        <taxon>Hohenbuehelia</taxon>
    </lineage>
</organism>
<name>A0ABR3IW74_9AGAR</name>
<dbReference type="EMBL" id="JASNQZ010000015">
    <property type="protein sequence ID" value="KAL0947577.1"/>
    <property type="molecule type" value="Genomic_DNA"/>
</dbReference>
<dbReference type="PANTHER" id="PTHR28674:SF1">
    <property type="entry name" value="NOP PROTEIN CHAPERONE 1"/>
    <property type="match status" value="1"/>
</dbReference>
<reference evidence="3" key="1">
    <citation type="submission" date="2024-06" db="EMBL/GenBank/DDBJ databases">
        <title>Multi-omics analyses provide insights into the biosynthesis of the anticancer antibiotic pleurotin in Hohenbuehelia grisea.</title>
        <authorList>
            <person name="Weaver J.A."/>
            <person name="Alberti F."/>
        </authorList>
    </citation>
    <scope>NUCLEOTIDE SEQUENCE [LARGE SCALE GENOMIC DNA]</scope>
    <source>
        <strain evidence="3">T-177</strain>
    </source>
</reference>
<feature type="compositionally biased region" description="Low complexity" evidence="1">
    <location>
        <begin position="180"/>
        <end position="196"/>
    </location>
</feature>
<keyword evidence="3" id="KW-1185">Reference proteome</keyword>
<dbReference type="PANTHER" id="PTHR28674">
    <property type="entry name" value="SIMILAR TO DNA SEGMENT, CHR 10, WAYNE STATE UNIVERSITY 102,-EXPRESSED"/>
    <property type="match status" value="1"/>
</dbReference>
<feature type="compositionally biased region" description="Low complexity" evidence="1">
    <location>
        <begin position="160"/>
        <end position="172"/>
    </location>
</feature>
<evidence type="ECO:0000256" key="1">
    <source>
        <dbReference type="SAM" id="MobiDB-lite"/>
    </source>
</evidence>
<dbReference type="Pfam" id="PF15370">
    <property type="entry name" value="NOPCHAP1"/>
    <property type="match status" value="1"/>
</dbReference>
<accession>A0ABR3IW74</accession>
<feature type="compositionally biased region" description="Basic and acidic residues" evidence="1">
    <location>
        <begin position="137"/>
        <end position="146"/>
    </location>
</feature>
<feature type="region of interest" description="Disordered" evidence="1">
    <location>
        <begin position="114"/>
        <end position="220"/>
    </location>
</feature>
<dbReference type="Proteomes" id="UP001556367">
    <property type="component" value="Unassembled WGS sequence"/>
</dbReference>
<feature type="compositionally biased region" description="Low complexity" evidence="1">
    <location>
        <begin position="119"/>
        <end position="128"/>
    </location>
</feature>
<feature type="region of interest" description="Disordered" evidence="1">
    <location>
        <begin position="23"/>
        <end position="51"/>
    </location>
</feature>
<evidence type="ECO:0000313" key="3">
    <source>
        <dbReference type="Proteomes" id="UP001556367"/>
    </source>
</evidence>
<feature type="compositionally biased region" description="Polar residues" evidence="1">
    <location>
        <begin position="24"/>
        <end position="43"/>
    </location>
</feature>
<sequence>MEKLEVESEEDRQLRIRSALEKLNQATNTPLSTSNGLDVSSIGQKVGPHAIAPPTDLLARVQAFLPQLEAANAALAEQAAQDPSAVDIENVDPHADQIIEMNLGLGVFEERRSRRRASNEGSNAAASQEGEDESDSADDKDSDSDGMHSSSDLESDSDSSDCSSDSIISRSSSSDEDASHSSSSSGSVVLPRIIRPIPKRRQPAQSTAVGTNEDPSFTPRRPEIVVLASTTTSNAVDVPTEMAEDE</sequence>